<keyword evidence="3" id="KW-1185">Reference proteome</keyword>
<evidence type="ECO:0000256" key="1">
    <source>
        <dbReference type="SAM" id="MobiDB-lite"/>
    </source>
</evidence>
<sequence length="573" mass="64533">MMAMDTTIDPAAELAKAQSHLDHLIHLQQKADDDQADGANDTSHENDATANDEDVATSLYKRAIEAQDEIQFIKLQRDVINLVNDTVKNSQRDGAVNKGEAEVALSTAKDQCTSLGLVLIRHANHHGNNIKSRQLYAKLTSWYANLHKDARQMACNLFRSHLQKEAPEYPSSQQSSTVIAEAFSSSSAKQHQQQQQQSWSVVAKCLVELQIIYDAVQLVQSQPIDDNKHLLPQWRFDIVDELCRPIAERLRYHFLGEQSGLFTASASSPGGVESDKVSTMDRLPEWLFRYLREIMDNHGAHSVVIIEGVQPLIDAVVDSLLVRTQFLSEENDDIDSPDSGFSIRDVLMELKQMYYGHSSIYFLREVSRMARHALRANSFLNHPDMVGSECRDHSIALRGIEQLFLFDDLLKKKIESDQGDGLFGIDPILYPVRMTDTFLTPREDLLLWWMGDERDRAIVRLKKCAASTLSSCQPQTEEGSSPTNIANQQLCPPITDLFAALLYSSRSKANAFSDLRSQQMYVANVVAPLCSEYLELMHGEATLLRQRLLARDTTKSYSGSDEILLRMCWSGLV</sequence>
<gene>
    <name evidence="2" type="ORF">QTG54_002884</name>
</gene>
<dbReference type="EMBL" id="JATAAI010000004">
    <property type="protein sequence ID" value="KAK1746277.1"/>
    <property type="molecule type" value="Genomic_DNA"/>
</dbReference>
<protein>
    <submittedName>
        <fullName evidence="2">Uncharacterized protein</fullName>
    </submittedName>
</protein>
<feature type="region of interest" description="Disordered" evidence="1">
    <location>
        <begin position="31"/>
        <end position="53"/>
    </location>
</feature>
<name>A0AAD9DGF7_9STRA</name>
<organism evidence="2 3">
    <name type="scientific">Skeletonema marinoi</name>
    <dbReference type="NCBI Taxonomy" id="267567"/>
    <lineage>
        <taxon>Eukaryota</taxon>
        <taxon>Sar</taxon>
        <taxon>Stramenopiles</taxon>
        <taxon>Ochrophyta</taxon>
        <taxon>Bacillariophyta</taxon>
        <taxon>Coscinodiscophyceae</taxon>
        <taxon>Thalassiosirophycidae</taxon>
        <taxon>Thalassiosirales</taxon>
        <taxon>Skeletonemataceae</taxon>
        <taxon>Skeletonema</taxon>
        <taxon>Skeletonema marinoi-dohrnii complex</taxon>
    </lineage>
</organism>
<accession>A0AAD9DGF7</accession>
<reference evidence="2" key="1">
    <citation type="submission" date="2023-06" db="EMBL/GenBank/DDBJ databases">
        <title>Survivors Of The Sea: Transcriptome response of Skeletonema marinoi to long-term dormancy.</title>
        <authorList>
            <person name="Pinder M.I.M."/>
            <person name="Kourtchenko O."/>
            <person name="Robertson E.K."/>
            <person name="Larsson T."/>
            <person name="Maumus F."/>
            <person name="Osuna-Cruz C.M."/>
            <person name="Vancaester E."/>
            <person name="Stenow R."/>
            <person name="Vandepoele K."/>
            <person name="Ploug H."/>
            <person name="Bruchert V."/>
            <person name="Godhe A."/>
            <person name="Topel M."/>
        </authorList>
    </citation>
    <scope>NUCLEOTIDE SEQUENCE</scope>
    <source>
        <strain evidence="2">R05AC</strain>
    </source>
</reference>
<proteinExistence type="predicted"/>
<comment type="caution">
    <text evidence="2">The sequence shown here is derived from an EMBL/GenBank/DDBJ whole genome shotgun (WGS) entry which is preliminary data.</text>
</comment>
<evidence type="ECO:0000313" key="2">
    <source>
        <dbReference type="EMBL" id="KAK1746277.1"/>
    </source>
</evidence>
<dbReference type="AlphaFoldDB" id="A0AAD9DGF7"/>
<evidence type="ECO:0000313" key="3">
    <source>
        <dbReference type="Proteomes" id="UP001224775"/>
    </source>
</evidence>
<dbReference type="Proteomes" id="UP001224775">
    <property type="component" value="Unassembled WGS sequence"/>
</dbReference>